<evidence type="ECO:0008006" key="8">
    <source>
        <dbReference type="Google" id="ProtNLM"/>
    </source>
</evidence>
<dbReference type="InterPro" id="IPR036259">
    <property type="entry name" value="MFS_trans_sf"/>
</dbReference>
<dbReference type="InterPro" id="IPR024671">
    <property type="entry name" value="Atg22-like"/>
</dbReference>
<dbReference type="AlphaFoldDB" id="A0A381S9M8"/>
<organism evidence="7">
    <name type="scientific">marine metagenome</name>
    <dbReference type="NCBI Taxonomy" id="408172"/>
    <lineage>
        <taxon>unclassified sequences</taxon>
        <taxon>metagenomes</taxon>
        <taxon>ecological metagenomes</taxon>
    </lineage>
</organism>
<evidence type="ECO:0000256" key="1">
    <source>
        <dbReference type="ARBA" id="ARBA00004127"/>
    </source>
</evidence>
<dbReference type="GO" id="GO:0012505">
    <property type="term" value="C:endomembrane system"/>
    <property type="evidence" value="ECO:0007669"/>
    <property type="project" value="UniProtKB-SubCell"/>
</dbReference>
<sequence>MIDSKKSIWSWALYDWANSAFATTVMAGFFPVFFKEYWSNTDSVTLSTWYLGLANSIASIVVAAIAPFIGAIADRGTAKKKFLILFAFLGIISTGALWIVKQGEWEMAVLFYVFGSIGFAAG</sequence>
<keyword evidence="5 6" id="KW-0472">Membrane</keyword>
<feature type="transmembrane region" description="Helical" evidence="6">
    <location>
        <begin position="12"/>
        <end position="34"/>
    </location>
</feature>
<feature type="transmembrane region" description="Helical" evidence="6">
    <location>
        <begin position="49"/>
        <end position="70"/>
    </location>
</feature>
<dbReference type="PANTHER" id="PTHR23519:SF1">
    <property type="entry name" value="AUTOPHAGY-RELATED PROTEIN 22"/>
    <property type="match status" value="1"/>
</dbReference>
<dbReference type="Pfam" id="PF11700">
    <property type="entry name" value="ATG22"/>
    <property type="match status" value="2"/>
</dbReference>
<dbReference type="Gene3D" id="1.20.1250.20">
    <property type="entry name" value="MFS general substrate transporter like domains"/>
    <property type="match status" value="1"/>
</dbReference>
<proteinExistence type="predicted"/>
<keyword evidence="2" id="KW-0813">Transport</keyword>
<gene>
    <name evidence="7" type="ORF">METZ01_LOCUS53656</name>
</gene>
<evidence type="ECO:0000256" key="6">
    <source>
        <dbReference type="SAM" id="Phobius"/>
    </source>
</evidence>
<feature type="transmembrane region" description="Helical" evidence="6">
    <location>
        <begin position="82"/>
        <end position="99"/>
    </location>
</feature>
<dbReference type="InterPro" id="IPR050495">
    <property type="entry name" value="ATG22/LtaA_families"/>
</dbReference>
<comment type="subcellular location">
    <subcellularLocation>
        <location evidence="1">Endomembrane system</location>
        <topology evidence="1">Multi-pass membrane protein</topology>
    </subcellularLocation>
</comment>
<evidence type="ECO:0000256" key="4">
    <source>
        <dbReference type="ARBA" id="ARBA00022989"/>
    </source>
</evidence>
<dbReference type="SUPFAM" id="SSF103473">
    <property type="entry name" value="MFS general substrate transporter"/>
    <property type="match status" value="1"/>
</dbReference>
<name>A0A381S9M8_9ZZZZ</name>
<accession>A0A381S9M8</accession>
<feature type="non-terminal residue" evidence="7">
    <location>
        <position position="122"/>
    </location>
</feature>
<keyword evidence="4 6" id="KW-1133">Transmembrane helix</keyword>
<dbReference type="PANTHER" id="PTHR23519">
    <property type="entry name" value="AUTOPHAGY-RELATED PROTEIN 22"/>
    <property type="match status" value="1"/>
</dbReference>
<evidence type="ECO:0000256" key="2">
    <source>
        <dbReference type="ARBA" id="ARBA00022448"/>
    </source>
</evidence>
<protein>
    <recommendedName>
        <fullName evidence="8">Major facilitator superfamily (MFS) profile domain-containing protein</fullName>
    </recommendedName>
</protein>
<dbReference type="EMBL" id="UINC01002838">
    <property type="protein sequence ID" value="SVA00802.1"/>
    <property type="molecule type" value="Genomic_DNA"/>
</dbReference>
<evidence type="ECO:0000256" key="3">
    <source>
        <dbReference type="ARBA" id="ARBA00022692"/>
    </source>
</evidence>
<evidence type="ECO:0000256" key="5">
    <source>
        <dbReference type="ARBA" id="ARBA00023136"/>
    </source>
</evidence>
<reference evidence="7" key="1">
    <citation type="submission" date="2018-05" db="EMBL/GenBank/DDBJ databases">
        <authorList>
            <person name="Lanie J.A."/>
            <person name="Ng W.-L."/>
            <person name="Kazmierczak K.M."/>
            <person name="Andrzejewski T.M."/>
            <person name="Davidsen T.M."/>
            <person name="Wayne K.J."/>
            <person name="Tettelin H."/>
            <person name="Glass J.I."/>
            <person name="Rusch D."/>
            <person name="Podicherti R."/>
            <person name="Tsui H.-C.T."/>
            <person name="Winkler M.E."/>
        </authorList>
    </citation>
    <scope>NUCLEOTIDE SEQUENCE</scope>
</reference>
<evidence type="ECO:0000313" key="7">
    <source>
        <dbReference type="EMBL" id="SVA00802.1"/>
    </source>
</evidence>
<keyword evidence="3 6" id="KW-0812">Transmembrane</keyword>